<organism evidence="2 3">
    <name type="scientific">Monodon monoceros</name>
    <name type="common">Narwhal</name>
    <name type="synonym">Ceratodon monodon</name>
    <dbReference type="NCBI Taxonomy" id="40151"/>
    <lineage>
        <taxon>Eukaryota</taxon>
        <taxon>Metazoa</taxon>
        <taxon>Chordata</taxon>
        <taxon>Craniata</taxon>
        <taxon>Vertebrata</taxon>
        <taxon>Euteleostomi</taxon>
        <taxon>Mammalia</taxon>
        <taxon>Eutheria</taxon>
        <taxon>Laurasiatheria</taxon>
        <taxon>Artiodactyla</taxon>
        <taxon>Whippomorpha</taxon>
        <taxon>Cetacea</taxon>
        <taxon>Odontoceti</taxon>
        <taxon>Monodontidae</taxon>
        <taxon>Monodon</taxon>
    </lineage>
</organism>
<name>A0A4U1F5N3_MONMO</name>
<evidence type="ECO:0000256" key="1">
    <source>
        <dbReference type="SAM" id="MobiDB-lite"/>
    </source>
</evidence>
<feature type="non-terminal residue" evidence="2">
    <location>
        <position position="1"/>
    </location>
</feature>
<dbReference type="Proteomes" id="UP000308365">
    <property type="component" value="Unassembled WGS sequence"/>
</dbReference>
<gene>
    <name evidence="2" type="ORF">EI555_010439</name>
</gene>
<dbReference type="EMBL" id="RWIC01000380">
    <property type="protein sequence ID" value="TKC44653.1"/>
    <property type="molecule type" value="Genomic_DNA"/>
</dbReference>
<evidence type="ECO:0000313" key="2">
    <source>
        <dbReference type="EMBL" id="TKC44653.1"/>
    </source>
</evidence>
<sequence>SVEGFWGAAMEGCSEPQLDAKAKVTNQVSEWPSLAASAGLGWTSGGRLHLVLRPPQAAAGRCHREPSPAQPQTKAHVREPVPFLPPPCIAPSTWLLR</sequence>
<comment type="caution">
    <text evidence="2">The sequence shown here is derived from an EMBL/GenBank/DDBJ whole genome shotgun (WGS) entry which is preliminary data.</text>
</comment>
<feature type="region of interest" description="Disordered" evidence="1">
    <location>
        <begin position="57"/>
        <end position="82"/>
    </location>
</feature>
<proteinExistence type="predicted"/>
<reference evidence="3" key="1">
    <citation type="journal article" date="2019" name="IScience">
        <title>Narwhal Genome Reveals Long-Term Low Genetic Diversity despite Current Large Abundance Size.</title>
        <authorList>
            <person name="Westbury M.V."/>
            <person name="Petersen B."/>
            <person name="Garde E."/>
            <person name="Heide-Jorgensen M.P."/>
            <person name="Lorenzen E.D."/>
        </authorList>
    </citation>
    <scope>NUCLEOTIDE SEQUENCE [LARGE SCALE GENOMIC DNA]</scope>
</reference>
<evidence type="ECO:0000313" key="3">
    <source>
        <dbReference type="Proteomes" id="UP000308365"/>
    </source>
</evidence>
<protein>
    <submittedName>
        <fullName evidence="2">Uncharacterized protein</fullName>
    </submittedName>
</protein>
<accession>A0A4U1F5N3</accession>
<dbReference type="AlphaFoldDB" id="A0A4U1F5N3"/>